<gene>
    <name evidence="2" type="ORF">D9756_006177</name>
</gene>
<dbReference type="AlphaFoldDB" id="A0A8H5FWR2"/>
<sequence>MAQAFFFSIFALLFAAVFAVPTVQPRQFSPGDIINALGIGLVTDIHAFITPDSLTNNLISINFDVKNPLPIELTIKKISSSAGLNDTEFARFEHTFPSPGLVVGPLATKNSGTIDNVLVTQGVANSLDIIPLGVLDLLDTDADIQAATILGHLGFPVALDNLEQDDVPTTYNLTLA</sequence>
<dbReference type="OrthoDB" id="3251634at2759"/>
<comment type="caution">
    <text evidence="2">The sequence shown here is derived from an EMBL/GenBank/DDBJ whole genome shotgun (WGS) entry which is preliminary data.</text>
</comment>
<keyword evidence="3" id="KW-1185">Reference proteome</keyword>
<organism evidence="2 3">
    <name type="scientific">Leucocoprinus leucothites</name>
    <dbReference type="NCBI Taxonomy" id="201217"/>
    <lineage>
        <taxon>Eukaryota</taxon>
        <taxon>Fungi</taxon>
        <taxon>Dikarya</taxon>
        <taxon>Basidiomycota</taxon>
        <taxon>Agaricomycotina</taxon>
        <taxon>Agaricomycetes</taxon>
        <taxon>Agaricomycetidae</taxon>
        <taxon>Agaricales</taxon>
        <taxon>Agaricineae</taxon>
        <taxon>Agaricaceae</taxon>
        <taxon>Leucocoprinus</taxon>
    </lineage>
</organism>
<feature type="signal peptide" evidence="1">
    <location>
        <begin position="1"/>
        <end position="19"/>
    </location>
</feature>
<protein>
    <recommendedName>
        <fullName evidence="4">Water stress and hypersensitive response domain-containing protein</fullName>
    </recommendedName>
</protein>
<evidence type="ECO:0000313" key="3">
    <source>
        <dbReference type="Proteomes" id="UP000559027"/>
    </source>
</evidence>
<dbReference type="EMBL" id="JAACJO010000011">
    <property type="protein sequence ID" value="KAF5352570.1"/>
    <property type="molecule type" value="Genomic_DNA"/>
</dbReference>
<dbReference type="Proteomes" id="UP000559027">
    <property type="component" value="Unassembled WGS sequence"/>
</dbReference>
<accession>A0A8H5FWR2</accession>
<keyword evidence="1" id="KW-0732">Signal</keyword>
<name>A0A8H5FWR2_9AGAR</name>
<evidence type="ECO:0000256" key="1">
    <source>
        <dbReference type="SAM" id="SignalP"/>
    </source>
</evidence>
<reference evidence="2 3" key="1">
    <citation type="journal article" date="2020" name="ISME J.">
        <title>Uncovering the hidden diversity of litter-decomposition mechanisms in mushroom-forming fungi.</title>
        <authorList>
            <person name="Floudas D."/>
            <person name="Bentzer J."/>
            <person name="Ahren D."/>
            <person name="Johansson T."/>
            <person name="Persson P."/>
            <person name="Tunlid A."/>
        </authorList>
    </citation>
    <scope>NUCLEOTIDE SEQUENCE [LARGE SCALE GENOMIC DNA]</scope>
    <source>
        <strain evidence="2 3">CBS 146.42</strain>
    </source>
</reference>
<feature type="chain" id="PRO_5034921392" description="Water stress and hypersensitive response domain-containing protein" evidence="1">
    <location>
        <begin position="20"/>
        <end position="176"/>
    </location>
</feature>
<evidence type="ECO:0000313" key="2">
    <source>
        <dbReference type="EMBL" id="KAF5352570.1"/>
    </source>
</evidence>
<proteinExistence type="predicted"/>
<evidence type="ECO:0008006" key="4">
    <source>
        <dbReference type="Google" id="ProtNLM"/>
    </source>
</evidence>